<reference evidence="2 3" key="1">
    <citation type="submission" date="2024-03" db="EMBL/GenBank/DDBJ databases">
        <title>The genome assembly and annotation of the cricket Gryllus longicercus Weissman &amp; Gray.</title>
        <authorList>
            <person name="Szrajer S."/>
            <person name="Gray D."/>
            <person name="Ylla G."/>
        </authorList>
    </citation>
    <scope>NUCLEOTIDE SEQUENCE [LARGE SCALE GENOMIC DNA]</scope>
    <source>
        <strain evidence="2">DAG 2021-001</strain>
        <tissue evidence="2">Whole body minus gut</tissue>
    </source>
</reference>
<sequence>MCQETTSFPLTDISGSQREVESCTSGRGAAWEAKGKSIERRAAFPRAQTVAGPKERGSHAWTPGAEIASRGRGRGGGGRGSQPAVRNRDALTQGRPAAAPGRRVAVTQ</sequence>
<proteinExistence type="predicted"/>
<feature type="compositionally biased region" description="Low complexity" evidence="1">
    <location>
        <begin position="94"/>
        <end position="108"/>
    </location>
</feature>
<evidence type="ECO:0000313" key="2">
    <source>
        <dbReference type="EMBL" id="KAK7872850.1"/>
    </source>
</evidence>
<evidence type="ECO:0000256" key="1">
    <source>
        <dbReference type="SAM" id="MobiDB-lite"/>
    </source>
</evidence>
<name>A0AAN9ZGN9_9ORTH</name>
<protein>
    <submittedName>
        <fullName evidence="2">Uncharacterized protein</fullName>
    </submittedName>
</protein>
<feature type="compositionally biased region" description="Polar residues" evidence="1">
    <location>
        <begin position="1"/>
        <end position="25"/>
    </location>
</feature>
<keyword evidence="3" id="KW-1185">Reference proteome</keyword>
<feature type="region of interest" description="Disordered" evidence="1">
    <location>
        <begin position="1"/>
        <end position="108"/>
    </location>
</feature>
<evidence type="ECO:0000313" key="3">
    <source>
        <dbReference type="Proteomes" id="UP001378592"/>
    </source>
</evidence>
<organism evidence="2 3">
    <name type="scientific">Gryllus longicercus</name>
    <dbReference type="NCBI Taxonomy" id="2509291"/>
    <lineage>
        <taxon>Eukaryota</taxon>
        <taxon>Metazoa</taxon>
        <taxon>Ecdysozoa</taxon>
        <taxon>Arthropoda</taxon>
        <taxon>Hexapoda</taxon>
        <taxon>Insecta</taxon>
        <taxon>Pterygota</taxon>
        <taxon>Neoptera</taxon>
        <taxon>Polyneoptera</taxon>
        <taxon>Orthoptera</taxon>
        <taxon>Ensifera</taxon>
        <taxon>Gryllidea</taxon>
        <taxon>Grylloidea</taxon>
        <taxon>Gryllidae</taxon>
        <taxon>Gryllinae</taxon>
        <taxon>Gryllus</taxon>
    </lineage>
</organism>
<dbReference type="EMBL" id="JAZDUA010000019">
    <property type="protein sequence ID" value="KAK7872850.1"/>
    <property type="molecule type" value="Genomic_DNA"/>
</dbReference>
<accession>A0AAN9ZGN9</accession>
<comment type="caution">
    <text evidence="2">The sequence shown here is derived from an EMBL/GenBank/DDBJ whole genome shotgun (WGS) entry which is preliminary data.</text>
</comment>
<feature type="compositionally biased region" description="Basic and acidic residues" evidence="1">
    <location>
        <begin position="33"/>
        <end position="42"/>
    </location>
</feature>
<dbReference type="AlphaFoldDB" id="A0AAN9ZGN9"/>
<gene>
    <name evidence="2" type="ORF">R5R35_006721</name>
</gene>
<dbReference type="Proteomes" id="UP001378592">
    <property type="component" value="Unassembled WGS sequence"/>
</dbReference>